<protein>
    <recommendedName>
        <fullName evidence="1">F-box protein AT5G49610-like beta-propeller domain-containing protein</fullName>
    </recommendedName>
</protein>
<reference evidence="2" key="5">
    <citation type="journal article" date="2021" name="G3 (Bethesda)">
        <title>Aegilops tauschii genome assembly Aet v5.0 features greater sequence contiguity and improved annotation.</title>
        <authorList>
            <person name="Wang L."/>
            <person name="Zhu T."/>
            <person name="Rodriguez J.C."/>
            <person name="Deal K.R."/>
            <person name="Dubcovsky J."/>
            <person name="McGuire P.E."/>
            <person name="Lux T."/>
            <person name="Spannagl M."/>
            <person name="Mayer K.F.X."/>
            <person name="Baldrich P."/>
            <person name="Meyers B.C."/>
            <person name="Huo N."/>
            <person name="Gu Y.Q."/>
            <person name="Zhou H."/>
            <person name="Devos K.M."/>
            <person name="Bennetzen J.L."/>
            <person name="Unver T."/>
            <person name="Budak H."/>
            <person name="Gulick P.J."/>
            <person name="Galiba G."/>
            <person name="Kalapos B."/>
            <person name="Nelson D.R."/>
            <person name="Li P."/>
            <person name="You F.M."/>
            <person name="Luo M.C."/>
            <person name="Dvorak J."/>
        </authorList>
    </citation>
    <scope>NUCLEOTIDE SEQUENCE [LARGE SCALE GENOMIC DNA]</scope>
    <source>
        <strain evidence="2">cv. AL8/78</strain>
    </source>
</reference>
<evidence type="ECO:0000313" key="3">
    <source>
        <dbReference type="Proteomes" id="UP000015105"/>
    </source>
</evidence>
<dbReference type="RefSeq" id="XP_020194464.2">
    <property type="nucleotide sequence ID" value="XM_020338875.4"/>
</dbReference>
<dbReference type="SUPFAM" id="SSF81383">
    <property type="entry name" value="F-box domain"/>
    <property type="match status" value="1"/>
</dbReference>
<dbReference type="Proteomes" id="UP000015105">
    <property type="component" value="Chromosome 7D"/>
</dbReference>
<evidence type="ECO:0000313" key="2">
    <source>
        <dbReference type="EnsemblPlants" id="AET7Gv21209600.1"/>
    </source>
</evidence>
<dbReference type="InterPro" id="IPR036047">
    <property type="entry name" value="F-box-like_dom_sf"/>
</dbReference>
<reference evidence="3" key="2">
    <citation type="journal article" date="2017" name="Nat. Plants">
        <title>The Aegilops tauschii genome reveals multiple impacts of transposons.</title>
        <authorList>
            <person name="Zhao G."/>
            <person name="Zou C."/>
            <person name="Li K."/>
            <person name="Wang K."/>
            <person name="Li T."/>
            <person name="Gao L."/>
            <person name="Zhang X."/>
            <person name="Wang H."/>
            <person name="Yang Z."/>
            <person name="Liu X."/>
            <person name="Jiang W."/>
            <person name="Mao L."/>
            <person name="Kong X."/>
            <person name="Jiao Y."/>
            <person name="Jia J."/>
        </authorList>
    </citation>
    <scope>NUCLEOTIDE SEQUENCE [LARGE SCALE GENOMIC DNA]</scope>
    <source>
        <strain evidence="3">cv. AL8/78</strain>
    </source>
</reference>
<dbReference type="Pfam" id="PF23635">
    <property type="entry name" value="Beta-prop_AT5G49610-like"/>
    <property type="match status" value="1"/>
</dbReference>
<accession>A0A453T341</accession>
<dbReference type="InterPro" id="IPR056594">
    <property type="entry name" value="AT5G49610-like_b-prop"/>
</dbReference>
<feature type="domain" description="F-box protein AT5G49610-like beta-propeller" evidence="1">
    <location>
        <begin position="123"/>
        <end position="394"/>
    </location>
</feature>
<organism evidence="2 3">
    <name type="scientific">Aegilops tauschii subsp. strangulata</name>
    <name type="common">Goatgrass</name>
    <dbReference type="NCBI Taxonomy" id="200361"/>
    <lineage>
        <taxon>Eukaryota</taxon>
        <taxon>Viridiplantae</taxon>
        <taxon>Streptophyta</taxon>
        <taxon>Embryophyta</taxon>
        <taxon>Tracheophyta</taxon>
        <taxon>Spermatophyta</taxon>
        <taxon>Magnoliopsida</taxon>
        <taxon>Liliopsida</taxon>
        <taxon>Poales</taxon>
        <taxon>Poaceae</taxon>
        <taxon>BOP clade</taxon>
        <taxon>Pooideae</taxon>
        <taxon>Triticodae</taxon>
        <taxon>Triticeae</taxon>
        <taxon>Triticinae</taxon>
        <taxon>Aegilops</taxon>
    </lineage>
</organism>
<reference evidence="2" key="3">
    <citation type="journal article" date="2017" name="Nature">
        <title>Genome sequence of the progenitor of the wheat D genome Aegilops tauschii.</title>
        <authorList>
            <person name="Luo M.C."/>
            <person name="Gu Y.Q."/>
            <person name="Puiu D."/>
            <person name="Wang H."/>
            <person name="Twardziok S.O."/>
            <person name="Deal K.R."/>
            <person name="Huo N."/>
            <person name="Zhu T."/>
            <person name="Wang L."/>
            <person name="Wang Y."/>
            <person name="McGuire P.E."/>
            <person name="Liu S."/>
            <person name="Long H."/>
            <person name="Ramasamy R.K."/>
            <person name="Rodriguez J.C."/>
            <person name="Van S.L."/>
            <person name="Yuan L."/>
            <person name="Wang Z."/>
            <person name="Xia Z."/>
            <person name="Xiao L."/>
            <person name="Anderson O.D."/>
            <person name="Ouyang S."/>
            <person name="Liang Y."/>
            <person name="Zimin A.V."/>
            <person name="Pertea G."/>
            <person name="Qi P."/>
            <person name="Bennetzen J.L."/>
            <person name="Dai X."/>
            <person name="Dawson M.W."/>
            <person name="Muller H.G."/>
            <person name="Kugler K."/>
            <person name="Rivarola-Duarte L."/>
            <person name="Spannagl M."/>
            <person name="Mayer K.F.X."/>
            <person name="Lu F.H."/>
            <person name="Bevan M.W."/>
            <person name="Leroy P."/>
            <person name="Li P."/>
            <person name="You F.M."/>
            <person name="Sun Q."/>
            <person name="Liu Z."/>
            <person name="Lyons E."/>
            <person name="Wicker T."/>
            <person name="Salzberg S.L."/>
            <person name="Devos K.M."/>
            <person name="Dvorak J."/>
        </authorList>
    </citation>
    <scope>NUCLEOTIDE SEQUENCE [LARGE SCALE GENOMIC DNA]</scope>
    <source>
        <strain evidence="2">cv. AL8/78</strain>
    </source>
</reference>
<reference evidence="3" key="1">
    <citation type="journal article" date="2014" name="Science">
        <title>Ancient hybridizations among the ancestral genomes of bread wheat.</title>
        <authorList>
            <consortium name="International Wheat Genome Sequencing Consortium,"/>
            <person name="Marcussen T."/>
            <person name="Sandve S.R."/>
            <person name="Heier L."/>
            <person name="Spannagl M."/>
            <person name="Pfeifer M."/>
            <person name="Jakobsen K.S."/>
            <person name="Wulff B.B."/>
            <person name="Steuernagel B."/>
            <person name="Mayer K.F."/>
            <person name="Olsen O.A."/>
        </authorList>
    </citation>
    <scope>NUCLEOTIDE SEQUENCE [LARGE SCALE GENOMIC DNA]</scope>
    <source>
        <strain evidence="3">cv. AL8/78</strain>
    </source>
</reference>
<dbReference type="Gramene" id="AET7Gv21209600.1">
    <property type="protein sequence ID" value="AET7Gv21209600.1"/>
    <property type="gene ID" value="AET7Gv21209600"/>
</dbReference>
<dbReference type="EnsemblPlants" id="AET7Gv21209600.1">
    <property type="protein sequence ID" value="AET7Gv21209600.1"/>
    <property type="gene ID" value="AET7Gv21209600"/>
</dbReference>
<dbReference type="PANTHER" id="PTHR33207">
    <property type="entry name" value="F-BOX DOMAIN CONTAINING PROTEIN-RELATED"/>
    <property type="match status" value="1"/>
</dbReference>
<sequence>MEGESEPAAAAAVFSAVLDDDDLLGEILARVAFPTSFVRAALVCKRWLRLASAPAFLRRFGDLHPPSLLGFYVVTRAHASAEKQSPQFVPVPQPPELAAVARRASFNLDSLRGDWLRSEWFDLDCRNGLVHVFHGHGHPEVMVRSPLCPATYTAVLPPVPSTSIHDGFTYYYHDILANGGGQSYFCLALGSKEQQPVWDVYVLQGDTWAIYSSVVPEIQEIALALNSLISHDKMYNLALVSGTFMLVLLDLPSSSLSLVSLPEEVEYKSTGMSLANDDSGVHLIHVKGSHLRIWLYDMTDKKGLADWLLVDTICLREICVHQMISTRMFDDVGDPSLMVREVGVDSGFLFLEADGVLYLFDIKRKELKKVYEVTQEDRYLYGVTPFMMVWPPKFPVMKEGCDPKE</sequence>
<proteinExistence type="predicted"/>
<dbReference type="AlphaFoldDB" id="A0A453T341"/>
<keyword evidence="3" id="KW-1185">Reference proteome</keyword>
<reference evidence="2" key="4">
    <citation type="submission" date="2019-03" db="UniProtKB">
        <authorList>
            <consortium name="EnsemblPlants"/>
        </authorList>
    </citation>
    <scope>IDENTIFICATION</scope>
</reference>
<dbReference type="Gene3D" id="1.20.1280.50">
    <property type="match status" value="1"/>
</dbReference>
<evidence type="ECO:0000259" key="1">
    <source>
        <dbReference type="Pfam" id="PF23635"/>
    </source>
</evidence>
<name>A0A453T341_AEGTS</name>
<dbReference type="GeneID" id="109780282"/>